<dbReference type="InterPro" id="IPR045249">
    <property type="entry name" value="HARBI1-like"/>
</dbReference>
<proteinExistence type="inferred from homology"/>
<organism evidence="11 12">
    <name type="scientific">Paspalum notatum var. saurae</name>
    <dbReference type="NCBI Taxonomy" id="547442"/>
    <lineage>
        <taxon>Eukaryota</taxon>
        <taxon>Viridiplantae</taxon>
        <taxon>Streptophyta</taxon>
        <taxon>Embryophyta</taxon>
        <taxon>Tracheophyta</taxon>
        <taxon>Spermatophyta</taxon>
        <taxon>Magnoliopsida</taxon>
        <taxon>Liliopsida</taxon>
        <taxon>Poales</taxon>
        <taxon>Poaceae</taxon>
        <taxon>PACMAD clade</taxon>
        <taxon>Panicoideae</taxon>
        <taxon>Andropogonodae</taxon>
        <taxon>Paspaleae</taxon>
        <taxon>Paspalinae</taxon>
        <taxon>Paspalum</taxon>
    </lineage>
</organism>
<dbReference type="Gene3D" id="1.20.120.790">
    <property type="entry name" value="Heat shock protein 90, C-terminal domain"/>
    <property type="match status" value="1"/>
</dbReference>
<comment type="cofactor">
    <cofactor evidence="1">
        <name>a divalent metal cation</name>
        <dbReference type="ChEBI" id="CHEBI:60240"/>
    </cofactor>
</comment>
<dbReference type="PANTHER" id="PTHR22930:SF280">
    <property type="entry name" value="OS11G0202600 PROTEIN"/>
    <property type="match status" value="1"/>
</dbReference>
<gene>
    <name evidence="11" type="ORF">U9M48_038434</name>
</gene>
<dbReference type="SMART" id="SM00456">
    <property type="entry name" value="WW"/>
    <property type="match status" value="2"/>
</dbReference>
<keyword evidence="12" id="KW-1185">Reference proteome</keyword>
<evidence type="ECO:0000256" key="3">
    <source>
        <dbReference type="ARBA" id="ARBA00006958"/>
    </source>
</evidence>
<dbReference type="InterPro" id="IPR027806">
    <property type="entry name" value="HARBI1_dom"/>
</dbReference>
<evidence type="ECO:0000259" key="10">
    <source>
        <dbReference type="PROSITE" id="PS50020"/>
    </source>
</evidence>
<dbReference type="Pfam" id="PF26138">
    <property type="entry name" value="DUF8040"/>
    <property type="match status" value="1"/>
</dbReference>
<evidence type="ECO:0000256" key="8">
    <source>
        <dbReference type="ARBA" id="ARBA00023186"/>
    </source>
</evidence>
<evidence type="ECO:0000256" key="1">
    <source>
        <dbReference type="ARBA" id="ARBA00001968"/>
    </source>
</evidence>
<dbReference type="Pfam" id="PF13359">
    <property type="entry name" value="DDE_Tnp_4"/>
    <property type="match status" value="1"/>
</dbReference>
<keyword evidence="6" id="KW-0479">Metal-binding</keyword>
<dbReference type="InterPro" id="IPR037196">
    <property type="entry name" value="HSP90_C"/>
</dbReference>
<dbReference type="EMBL" id="CP144753">
    <property type="protein sequence ID" value="WVZ92361.1"/>
    <property type="molecule type" value="Genomic_DNA"/>
</dbReference>
<comment type="subcellular location">
    <subcellularLocation>
        <location evidence="2">Nucleus</location>
    </subcellularLocation>
</comment>
<evidence type="ECO:0000256" key="5">
    <source>
        <dbReference type="ARBA" id="ARBA00022722"/>
    </source>
</evidence>
<feature type="domain" description="WW" evidence="10">
    <location>
        <begin position="437"/>
        <end position="471"/>
    </location>
</feature>
<evidence type="ECO:0000256" key="7">
    <source>
        <dbReference type="ARBA" id="ARBA00022801"/>
    </source>
</evidence>
<comment type="similarity">
    <text evidence="4">Belongs to the heat shock protein 90 family.</text>
</comment>
<dbReference type="GO" id="GO:0051082">
    <property type="term" value="F:unfolded protein binding"/>
    <property type="evidence" value="ECO:0007669"/>
    <property type="project" value="InterPro"/>
</dbReference>
<comment type="similarity">
    <text evidence="3">Belongs to the HARBI1 family.</text>
</comment>
<keyword evidence="8" id="KW-0143">Chaperone</keyword>
<feature type="domain" description="WW" evidence="10">
    <location>
        <begin position="479"/>
        <end position="511"/>
    </location>
</feature>
<dbReference type="AlphaFoldDB" id="A0AAQ3XAB4"/>
<dbReference type="PANTHER" id="PTHR22930">
    <property type="match status" value="1"/>
</dbReference>
<dbReference type="InterPro" id="IPR036020">
    <property type="entry name" value="WW_dom_sf"/>
</dbReference>
<dbReference type="Pfam" id="PF00183">
    <property type="entry name" value="HSP90"/>
    <property type="match status" value="1"/>
</dbReference>
<dbReference type="GO" id="GO:0005634">
    <property type="term" value="C:nucleus"/>
    <property type="evidence" value="ECO:0007669"/>
    <property type="project" value="UniProtKB-SubCell"/>
</dbReference>
<evidence type="ECO:0000313" key="11">
    <source>
        <dbReference type="EMBL" id="WVZ92361.1"/>
    </source>
</evidence>
<dbReference type="SUPFAM" id="SSF51045">
    <property type="entry name" value="WW domain"/>
    <property type="match status" value="1"/>
</dbReference>
<dbReference type="PROSITE" id="PS50020">
    <property type="entry name" value="WW_DOMAIN_2"/>
    <property type="match status" value="2"/>
</dbReference>
<dbReference type="GO" id="GO:0140662">
    <property type="term" value="F:ATP-dependent protein folding chaperone"/>
    <property type="evidence" value="ECO:0007669"/>
    <property type="project" value="InterPro"/>
</dbReference>
<dbReference type="Proteomes" id="UP001341281">
    <property type="component" value="Chromosome 09"/>
</dbReference>
<keyword evidence="7" id="KW-0378">Hydrolase</keyword>
<reference evidence="11 12" key="1">
    <citation type="submission" date="2024-02" db="EMBL/GenBank/DDBJ databases">
        <title>High-quality chromosome-scale genome assembly of Pensacola bahiagrass (Paspalum notatum Flugge var. saurae).</title>
        <authorList>
            <person name="Vega J.M."/>
            <person name="Podio M."/>
            <person name="Orjuela J."/>
            <person name="Siena L.A."/>
            <person name="Pessino S.C."/>
            <person name="Combes M.C."/>
            <person name="Mariac C."/>
            <person name="Albertini E."/>
            <person name="Pupilli F."/>
            <person name="Ortiz J.P.A."/>
            <person name="Leblanc O."/>
        </authorList>
    </citation>
    <scope>NUCLEOTIDE SEQUENCE [LARGE SCALE GENOMIC DNA]</scope>
    <source>
        <strain evidence="11">R1</strain>
        <tissue evidence="11">Leaf</tissue>
    </source>
</reference>
<name>A0AAQ3XAB4_PASNO</name>
<dbReference type="GO" id="GO:0004518">
    <property type="term" value="F:nuclease activity"/>
    <property type="evidence" value="ECO:0007669"/>
    <property type="project" value="UniProtKB-KW"/>
</dbReference>
<evidence type="ECO:0000256" key="6">
    <source>
        <dbReference type="ARBA" id="ARBA00022723"/>
    </source>
</evidence>
<accession>A0AAQ3XAB4</accession>
<dbReference type="Gene3D" id="2.20.70.10">
    <property type="match status" value="2"/>
</dbReference>
<dbReference type="GO" id="GO:0046872">
    <property type="term" value="F:metal ion binding"/>
    <property type="evidence" value="ECO:0007669"/>
    <property type="project" value="UniProtKB-KW"/>
</dbReference>
<dbReference type="GO" id="GO:0005524">
    <property type="term" value="F:ATP binding"/>
    <property type="evidence" value="ECO:0007669"/>
    <property type="project" value="InterPro"/>
</dbReference>
<keyword evidence="5" id="KW-0540">Nuclease</keyword>
<sequence>MRNNSRKRARDMMMLGLYFGMYRDLYIHKASRHTPTVPELQWVPETVADNKKCFNMFRMTTPLFQRLHDLLVDSYGLRSTSKLSSMEALGMFLWMVGAQQSVRQVENRFMRSKETISRTFDRVLTSLVKLAADNIKPVDPEFKTVHSRLQQRRFAPFFNNCIGAIDGTHVPVIVPRKQVVQHTGRHGYTSQNVLAICDFDMRFTFVVTGWPGSVHDLRVFNCAISKYGDKFPHPPTGKFYLIDSGYSNWPGYLAPYKGAKYHLPEFQSGPASRGIKETFNYAHSSIRNVIERTFGVLKMKWRILGALPRYPMPKQSKIISACMEMHNFIRESALADKDFDTFDRNDHVVPMDIDPRPSQVQGDEDNNMNAFRDEIASELLYLEIGQKHGQGMGGRAGRESGSDLAGTLVWARGNGEPRHAENSPCAWGEKIRGMEIEPSWSDWEDREAEKDGRPYCYNTKTKESTSEKPTELMNPVERADALTGWKELCTTRSRYYFNTVTKESVWGMPVEMKVARFLVEEASKFFEICKRDSIICSENMELDDEDNANEETKFFCNSVLQLLCDKVDKVKVSRLLKSPCGLHFSGVDFPSDVQRVFKSSAQNSKMRKAELILNSDDHIVMMLNPETPAMLYDTIYRILETCLAAWRGKAATKKAFGETSKAADFSSAIMVIEYLEADPESDPLDGLMSLVIAVLKFII</sequence>
<evidence type="ECO:0000256" key="2">
    <source>
        <dbReference type="ARBA" id="ARBA00004123"/>
    </source>
</evidence>
<protein>
    <recommendedName>
        <fullName evidence="10">WW domain-containing protein</fullName>
    </recommendedName>
</protein>
<dbReference type="InterPro" id="IPR058353">
    <property type="entry name" value="DUF8040"/>
</dbReference>
<evidence type="ECO:0000256" key="9">
    <source>
        <dbReference type="ARBA" id="ARBA00023242"/>
    </source>
</evidence>
<dbReference type="SUPFAM" id="SSF110942">
    <property type="entry name" value="HSP90 C-terminal domain"/>
    <property type="match status" value="1"/>
</dbReference>
<evidence type="ECO:0000256" key="4">
    <source>
        <dbReference type="ARBA" id="ARBA00008239"/>
    </source>
</evidence>
<dbReference type="InterPro" id="IPR001202">
    <property type="entry name" value="WW_dom"/>
</dbReference>
<evidence type="ECO:0000313" key="12">
    <source>
        <dbReference type="Proteomes" id="UP001341281"/>
    </source>
</evidence>
<dbReference type="GO" id="GO:0016887">
    <property type="term" value="F:ATP hydrolysis activity"/>
    <property type="evidence" value="ECO:0007669"/>
    <property type="project" value="InterPro"/>
</dbReference>
<dbReference type="CDD" id="cd00201">
    <property type="entry name" value="WW"/>
    <property type="match status" value="2"/>
</dbReference>
<dbReference type="InterPro" id="IPR001404">
    <property type="entry name" value="Hsp90_fam"/>
</dbReference>
<keyword evidence="9" id="KW-0539">Nucleus</keyword>